<evidence type="ECO:0000313" key="2">
    <source>
        <dbReference type="EMBL" id="KAI0514263.1"/>
    </source>
</evidence>
<sequence length="55" mass="6409">MLHEGDSSEEREEEEEKKEENEEVPPRPLPELFPLPEDAGTLPDFRETPGIYRTL</sequence>
<comment type="caution">
    <text evidence="2">The sequence shown here is derived from an EMBL/GenBank/DDBJ whole genome shotgun (WGS) entry which is preliminary data.</text>
</comment>
<gene>
    <name evidence="2" type="ORF">KFK09_010298</name>
</gene>
<reference evidence="2" key="1">
    <citation type="journal article" date="2022" name="Front. Genet.">
        <title>Chromosome-Scale Assembly of the Dendrobium nobile Genome Provides Insights Into the Molecular Mechanism of the Biosynthesis of the Medicinal Active Ingredient of Dendrobium.</title>
        <authorList>
            <person name="Xu Q."/>
            <person name="Niu S.-C."/>
            <person name="Li K.-L."/>
            <person name="Zheng P.-J."/>
            <person name="Zhang X.-J."/>
            <person name="Jia Y."/>
            <person name="Liu Y."/>
            <person name="Niu Y.-X."/>
            <person name="Yu L.-H."/>
            <person name="Chen D.-F."/>
            <person name="Zhang G.-Q."/>
        </authorList>
    </citation>
    <scope>NUCLEOTIDE SEQUENCE</scope>
    <source>
        <tissue evidence="2">Leaf</tissue>
    </source>
</reference>
<feature type="compositionally biased region" description="Acidic residues" evidence="1">
    <location>
        <begin position="9"/>
        <end position="23"/>
    </location>
</feature>
<name>A0A8T3BNZ1_DENNO</name>
<dbReference type="AlphaFoldDB" id="A0A8T3BNZ1"/>
<evidence type="ECO:0000256" key="1">
    <source>
        <dbReference type="SAM" id="MobiDB-lite"/>
    </source>
</evidence>
<keyword evidence="3" id="KW-1185">Reference proteome</keyword>
<dbReference type="Proteomes" id="UP000829196">
    <property type="component" value="Unassembled WGS sequence"/>
</dbReference>
<proteinExistence type="predicted"/>
<accession>A0A8T3BNZ1</accession>
<organism evidence="2 3">
    <name type="scientific">Dendrobium nobile</name>
    <name type="common">Orchid</name>
    <dbReference type="NCBI Taxonomy" id="94219"/>
    <lineage>
        <taxon>Eukaryota</taxon>
        <taxon>Viridiplantae</taxon>
        <taxon>Streptophyta</taxon>
        <taxon>Embryophyta</taxon>
        <taxon>Tracheophyta</taxon>
        <taxon>Spermatophyta</taxon>
        <taxon>Magnoliopsida</taxon>
        <taxon>Liliopsida</taxon>
        <taxon>Asparagales</taxon>
        <taxon>Orchidaceae</taxon>
        <taxon>Epidendroideae</taxon>
        <taxon>Malaxideae</taxon>
        <taxon>Dendrobiinae</taxon>
        <taxon>Dendrobium</taxon>
    </lineage>
</organism>
<protein>
    <submittedName>
        <fullName evidence="2">Uncharacterized protein</fullName>
    </submittedName>
</protein>
<dbReference type="EMBL" id="JAGYWB010000008">
    <property type="protein sequence ID" value="KAI0514263.1"/>
    <property type="molecule type" value="Genomic_DNA"/>
</dbReference>
<feature type="region of interest" description="Disordered" evidence="1">
    <location>
        <begin position="1"/>
        <end position="55"/>
    </location>
</feature>
<evidence type="ECO:0000313" key="3">
    <source>
        <dbReference type="Proteomes" id="UP000829196"/>
    </source>
</evidence>